<keyword evidence="2" id="KW-0805">Transcription regulation</keyword>
<gene>
    <name evidence="7" type="ORF">A361_17920</name>
</gene>
<dbReference type="InterPro" id="IPR001647">
    <property type="entry name" value="HTH_TetR"/>
</dbReference>
<evidence type="ECO:0000256" key="1">
    <source>
        <dbReference type="ARBA" id="ARBA00022491"/>
    </source>
</evidence>
<keyword evidence="4" id="KW-0804">Transcription</keyword>
<dbReference type="Gene3D" id="1.10.357.10">
    <property type="entry name" value="Tetracycline Repressor, domain 2"/>
    <property type="match status" value="1"/>
</dbReference>
<dbReference type="KEGG" id="bon:A361_17920"/>
<dbReference type="RefSeq" id="WP_019381197.1">
    <property type="nucleotide sequence ID" value="NZ_CP015506.1"/>
</dbReference>
<proteinExistence type="predicted"/>
<dbReference type="InterPro" id="IPR023772">
    <property type="entry name" value="DNA-bd_HTH_TetR-type_CS"/>
</dbReference>
<dbReference type="SUPFAM" id="SSF48498">
    <property type="entry name" value="Tetracyclin repressor-like, C-terminal domain"/>
    <property type="match status" value="1"/>
</dbReference>
<evidence type="ECO:0000313" key="8">
    <source>
        <dbReference type="Proteomes" id="UP000077856"/>
    </source>
</evidence>
<evidence type="ECO:0000313" key="7">
    <source>
        <dbReference type="EMBL" id="AND40947.1"/>
    </source>
</evidence>
<name>A0A160MD39_9BACI</name>
<evidence type="ECO:0000259" key="6">
    <source>
        <dbReference type="PROSITE" id="PS50977"/>
    </source>
</evidence>
<protein>
    <submittedName>
        <fullName evidence="7">TetR family transcriptional regulator</fullName>
    </submittedName>
</protein>
<dbReference type="Pfam" id="PF13977">
    <property type="entry name" value="TetR_C_6"/>
    <property type="match status" value="1"/>
</dbReference>
<accession>A0A160MD39</accession>
<dbReference type="GO" id="GO:0003677">
    <property type="term" value="F:DNA binding"/>
    <property type="evidence" value="ECO:0007669"/>
    <property type="project" value="UniProtKB-UniRule"/>
</dbReference>
<feature type="DNA-binding region" description="H-T-H motif" evidence="5">
    <location>
        <begin position="31"/>
        <end position="50"/>
    </location>
</feature>
<evidence type="ECO:0000256" key="4">
    <source>
        <dbReference type="ARBA" id="ARBA00023163"/>
    </source>
</evidence>
<dbReference type="PROSITE" id="PS01081">
    <property type="entry name" value="HTH_TETR_1"/>
    <property type="match status" value="1"/>
</dbReference>
<feature type="domain" description="HTH tetR-type" evidence="6">
    <location>
        <begin position="8"/>
        <end position="68"/>
    </location>
</feature>
<dbReference type="Pfam" id="PF00440">
    <property type="entry name" value="TetR_N"/>
    <property type="match status" value="1"/>
</dbReference>
<dbReference type="Proteomes" id="UP000077856">
    <property type="component" value="Chromosome"/>
</dbReference>
<evidence type="ECO:0000256" key="2">
    <source>
        <dbReference type="ARBA" id="ARBA00023015"/>
    </source>
</evidence>
<dbReference type="eggNOG" id="COG1309">
    <property type="taxonomic scope" value="Bacteria"/>
</dbReference>
<sequence>MPKKVNHEEQKHILGKAAWRVIKKEGIEGASVRKVAEEAGLSAGSLRHYFSNQNELLAYSMNLVSERVKTRIQNAAFTDDHFENMILVLGELLPLDEERRLEMEVWIAFNIKALVDPHLSELSSRVYEEMKTGIRNIIEGLVKLGLSGTEMKIEEEAGRLHALIDGLALHAVMKPDQFNEEKMKAILRNHLLSLLEK</sequence>
<dbReference type="AlphaFoldDB" id="A0A160MD39"/>
<evidence type="ECO:0000256" key="3">
    <source>
        <dbReference type="ARBA" id="ARBA00023125"/>
    </source>
</evidence>
<dbReference type="STRING" id="1196031.A361_17920"/>
<reference evidence="7 8" key="1">
    <citation type="submission" date="2016-04" db="EMBL/GenBank/DDBJ databases">
        <title>Complete genome sequence of Bacillus oceanisediminis strain 2691.</title>
        <authorList>
            <person name="Jeong H."/>
            <person name="Kim H.J."/>
            <person name="Lee D.-W."/>
        </authorList>
    </citation>
    <scope>NUCLEOTIDE SEQUENCE [LARGE SCALE GENOMIC DNA]</scope>
    <source>
        <strain evidence="7 8">2691</strain>
    </source>
</reference>
<dbReference type="InterPro" id="IPR039538">
    <property type="entry name" value="BetI_C"/>
</dbReference>
<dbReference type="EMBL" id="CP015506">
    <property type="protein sequence ID" value="AND40947.1"/>
    <property type="molecule type" value="Genomic_DNA"/>
</dbReference>
<keyword evidence="1" id="KW-0678">Repressor</keyword>
<dbReference type="PROSITE" id="PS50977">
    <property type="entry name" value="HTH_TETR_2"/>
    <property type="match status" value="1"/>
</dbReference>
<evidence type="ECO:0000256" key="5">
    <source>
        <dbReference type="PROSITE-ProRule" id="PRU00335"/>
    </source>
</evidence>
<keyword evidence="3 5" id="KW-0238">DNA-binding</keyword>
<dbReference type="InterPro" id="IPR036271">
    <property type="entry name" value="Tet_transcr_reg_TetR-rel_C_sf"/>
</dbReference>
<dbReference type="InterPro" id="IPR009057">
    <property type="entry name" value="Homeodomain-like_sf"/>
</dbReference>
<organism evidence="7 8">
    <name type="scientific">Cytobacillus oceanisediminis 2691</name>
    <dbReference type="NCBI Taxonomy" id="1196031"/>
    <lineage>
        <taxon>Bacteria</taxon>
        <taxon>Bacillati</taxon>
        <taxon>Bacillota</taxon>
        <taxon>Bacilli</taxon>
        <taxon>Bacillales</taxon>
        <taxon>Bacillaceae</taxon>
        <taxon>Cytobacillus</taxon>
    </lineage>
</organism>
<dbReference type="SUPFAM" id="SSF46689">
    <property type="entry name" value="Homeodomain-like"/>
    <property type="match status" value="1"/>
</dbReference>